<protein>
    <submittedName>
        <fullName evidence="2">Uncharacterized protein</fullName>
    </submittedName>
</protein>
<evidence type="ECO:0000313" key="2">
    <source>
        <dbReference type="EMBL" id="EFL25147.1"/>
    </source>
</evidence>
<dbReference type="AlphaFoldDB" id="D9WD85"/>
<organism evidence="2 3">
    <name type="scientific">Streptomyces himastatinicus ATCC 53653</name>
    <dbReference type="NCBI Taxonomy" id="457427"/>
    <lineage>
        <taxon>Bacteria</taxon>
        <taxon>Bacillati</taxon>
        <taxon>Actinomycetota</taxon>
        <taxon>Actinomycetes</taxon>
        <taxon>Kitasatosporales</taxon>
        <taxon>Streptomycetaceae</taxon>
        <taxon>Streptomyces</taxon>
        <taxon>Streptomyces violaceusniger group</taxon>
    </lineage>
</organism>
<evidence type="ECO:0000256" key="1">
    <source>
        <dbReference type="SAM" id="Phobius"/>
    </source>
</evidence>
<dbReference type="Proteomes" id="UP000003963">
    <property type="component" value="Unassembled WGS sequence"/>
</dbReference>
<keyword evidence="1" id="KW-0812">Transmembrane</keyword>
<reference evidence="2 3" key="1">
    <citation type="submission" date="2009-02" db="EMBL/GenBank/DDBJ databases">
        <title>Annotation of Streptomyces hygroscopicus strain ATCC 53653.</title>
        <authorList>
            <consortium name="The Broad Institute Genome Sequencing Platform"/>
            <consortium name="Broad Institute Microbial Sequencing Center"/>
            <person name="Fischbach M."/>
            <person name="Godfrey P."/>
            <person name="Ward D."/>
            <person name="Young S."/>
            <person name="Zeng Q."/>
            <person name="Koehrsen M."/>
            <person name="Alvarado L."/>
            <person name="Berlin A.M."/>
            <person name="Bochicchio J."/>
            <person name="Borenstein D."/>
            <person name="Chapman S.B."/>
            <person name="Chen Z."/>
            <person name="Engels R."/>
            <person name="Freedman E."/>
            <person name="Gellesch M."/>
            <person name="Goldberg J."/>
            <person name="Griggs A."/>
            <person name="Gujja S."/>
            <person name="Heilman E.R."/>
            <person name="Heiman D.I."/>
            <person name="Hepburn T.A."/>
            <person name="Howarth C."/>
            <person name="Jen D."/>
            <person name="Larson L."/>
            <person name="Lewis B."/>
            <person name="Mehta T."/>
            <person name="Park D."/>
            <person name="Pearson M."/>
            <person name="Richards J."/>
            <person name="Roberts A."/>
            <person name="Saif S."/>
            <person name="Shea T.D."/>
            <person name="Shenoy N."/>
            <person name="Sisk P."/>
            <person name="Stolte C."/>
            <person name="Sykes S.N."/>
            <person name="Thomson T."/>
            <person name="Walk T."/>
            <person name="White J."/>
            <person name="Yandava C."/>
            <person name="Straight P."/>
            <person name="Clardy J."/>
            <person name="Hung D."/>
            <person name="Kolter R."/>
            <person name="Mekalanos J."/>
            <person name="Walker S."/>
            <person name="Walsh C.T."/>
            <person name="Wieland-Brown L.C."/>
            <person name="Haas B."/>
            <person name="Nusbaum C."/>
            <person name="Birren B."/>
        </authorList>
    </citation>
    <scope>NUCLEOTIDE SEQUENCE [LARGE SCALE GENOMIC DNA]</scope>
    <source>
        <strain evidence="2 3">ATCC 53653</strain>
    </source>
</reference>
<keyword evidence="1" id="KW-1133">Transmembrane helix</keyword>
<feature type="transmembrane region" description="Helical" evidence="1">
    <location>
        <begin position="40"/>
        <end position="59"/>
    </location>
</feature>
<name>D9WD85_9ACTN</name>
<keyword evidence="1" id="KW-0472">Membrane</keyword>
<evidence type="ECO:0000313" key="3">
    <source>
        <dbReference type="Proteomes" id="UP000003963"/>
    </source>
</evidence>
<gene>
    <name evidence="2" type="ORF">SSOG_04861</name>
</gene>
<sequence>MGADVNEEEIARAVEEGMRRNDVRRAAAWRKARDQEARNLLKGLGCMALVFIVFIVLMVKNPGG</sequence>
<accession>D9WD85</accession>
<keyword evidence="3" id="KW-1185">Reference proteome</keyword>
<dbReference type="EMBL" id="GG657754">
    <property type="protein sequence ID" value="EFL25147.1"/>
    <property type="molecule type" value="Genomic_DNA"/>
</dbReference>
<dbReference type="HOGENOM" id="CLU_2865899_0_0_11"/>
<proteinExistence type="predicted"/>